<dbReference type="InterPro" id="IPR052896">
    <property type="entry name" value="GGT-like_enzyme"/>
</dbReference>
<keyword evidence="2" id="KW-0378">Hydrolase</keyword>
<keyword evidence="3" id="KW-1185">Reference proteome</keyword>
<dbReference type="Pfam" id="PF01019">
    <property type="entry name" value="G_glu_transpept"/>
    <property type="match status" value="1"/>
</dbReference>
<dbReference type="Proteomes" id="UP000199473">
    <property type="component" value="Unassembled WGS sequence"/>
</dbReference>
<dbReference type="InterPro" id="IPR043138">
    <property type="entry name" value="GGT_lsub"/>
</dbReference>
<dbReference type="PANTHER" id="PTHR43881">
    <property type="entry name" value="GAMMA-GLUTAMYLTRANSPEPTIDASE (AFU_ORTHOLOGUE AFUA_4G13580)"/>
    <property type="match status" value="1"/>
</dbReference>
<dbReference type="PANTHER" id="PTHR43881:SF1">
    <property type="entry name" value="GAMMA-GLUTAMYLTRANSPEPTIDASE (AFU_ORTHOLOGUE AFUA_4G13580)"/>
    <property type="match status" value="1"/>
</dbReference>
<gene>
    <name evidence="2" type="ORF">SAMN02745775_11112</name>
</gene>
<evidence type="ECO:0000313" key="3">
    <source>
        <dbReference type="Proteomes" id="UP000199473"/>
    </source>
</evidence>
<dbReference type="InterPro" id="IPR043137">
    <property type="entry name" value="GGT_ssub_C"/>
</dbReference>
<dbReference type="Gene3D" id="3.60.20.40">
    <property type="match status" value="1"/>
</dbReference>
<dbReference type="EMBL" id="FOSQ01000011">
    <property type="protein sequence ID" value="SFK92906.1"/>
    <property type="molecule type" value="Genomic_DNA"/>
</dbReference>
<feature type="region of interest" description="Disordered" evidence="1">
    <location>
        <begin position="411"/>
        <end position="436"/>
    </location>
</feature>
<dbReference type="STRING" id="1123062.SAMN02745775_11112"/>
<name>A0A1I4DLJ0_9PROT</name>
<dbReference type="OrthoDB" id="9781342at2"/>
<dbReference type="RefSeq" id="WP_092962105.1">
    <property type="nucleotide sequence ID" value="NZ_FOSQ01000011.1"/>
</dbReference>
<reference evidence="2 3" key="1">
    <citation type="submission" date="2016-10" db="EMBL/GenBank/DDBJ databases">
        <authorList>
            <person name="de Groot N.N."/>
        </authorList>
    </citation>
    <scope>NUCLEOTIDE SEQUENCE [LARGE SCALE GENOMIC DNA]</scope>
    <source>
        <strain evidence="2 3">DSM 19981</strain>
    </source>
</reference>
<accession>A0A1I4DLJ0</accession>
<dbReference type="PRINTS" id="PR01210">
    <property type="entry name" value="GGTRANSPTASE"/>
</dbReference>
<dbReference type="InterPro" id="IPR029055">
    <property type="entry name" value="Ntn_hydrolases_N"/>
</dbReference>
<dbReference type="AlphaFoldDB" id="A0A1I4DLJ0"/>
<proteinExistence type="predicted"/>
<organism evidence="2 3">
    <name type="scientific">Falsiroseomonas stagni DSM 19981</name>
    <dbReference type="NCBI Taxonomy" id="1123062"/>
    <lineage>
        <taxon>Bacteria</taxon>
        <taxon>Pseudomonadati</taxon>
        <taxon>Pseudomonadota</taxon>
        <taxon>Alphaproteobacteria</taxon>
        <taxon>Acetobacterales</taxon>
        <taxon>Roseomonadaceae</taxon>
        <taxon>Falsiroseomonas</taxon>
    </lineage>
</organism>
<sequence length="567" mass="60126">MPLTRPTITGTRHAVSAGHYLATAAAFSVLENGGNAVDAACAAGFALGVLQPDIVSVAGVAPIMIRMANGRTETIVGLGPWPASIPPDLFREKHGGKMPPGVLRTVVPAAPDAWITALRRHGTMSFSDIAGFAWRFASEGFAVYELLATSLSKRQADYARWDYNAAIFHPGGRAPRVGEKFVQADLARSIAYMMEEEKAAIGRGRDAGLEAARAAFYEGDLAREITTFQAREGGFLTMEDMARYRSPIEPALAVDWRGHRVLGCGPWCQGPALLEALLIAERHGLDGLAHNSPEYLHVVAEALKGAFADREYHVGDPSFVDVPIAEMLSAPHVARRAAAIDPARAHPGMPERLIGVGANANPPVSAEEEPPVEAGTSYVCVVDRWGNAVSATPSDGSWTGPLVPGTGLMVSGRGSQNRPDPTHPAGYAPGKRPRLTPNPAMVELADGGIMPFGSPGNDVQPQAMLQVLLNILHFGMEPQAAVEAPRIATYAFPSSSSPHDYFPGRLSLEARIPAEVRDALAARGHVIADWPEWTALAGCVEVIRTDPASGLIAAAADPRRPAYAMAI</sequence>
<evidence type="ECO:0000256" key="1">
    <source>
        <dbReference type="SAM" id="MobiDB-lite"/>
    </source>
</evidence>
<dbReference type="Gene3D" id="1.10.246.130">
    <property type="match status" value="1"/>
</dbReference>
<evidence type="ECO:0000313" key="2">
    <source>
        <dbReference type="EMBL" id="SFK92906.1"/>
    </source>
</evidence>
<dbReference type="SUPFAM" id="SSF56235">
    <property type="entry name" value="N-terminal nucleophile aminohydrolases (Ntn hydrolases)"/>
    <property type="match status" value="1"/>
</dbReference>
<dbReference type="GO" id="GO:0016787">
    <property type="term" value="F:hydrolase activity"/>
    <property type="evidence" value="ECO:0007669"/>
    <property type="project" value="UniProtKB-KW"/>
</dbReference>
<protein>
    <submittedName>
        <fullName evidence="2">Gamma-glutamyltranspeptidase / glutathione hydrolase</fullName>
    </submittedName>
</protein>